<dbReference type="Proteomes" id="UP000095280">
    <property type="component" value="Unplaced"/>
</dbReference>
<evidence type="ECO:0000313" key="2">
    <source>
        <dbReference type="WBParaSite" id="maker-uti_cns_0002957-snap-gene-0.2-mRNA-1"/>
    </source>
</evidence>
<evidence type="ECO:0000313" key="1">
    <source>
        <dbReference type="Proteomes" id="UP000095280"/>
    </source>
</evidence>
<dbReference type="AlphaFoldDB" id="A0A1I8GTC6"/>
<dbReference type="WBParaSite" id="maker-uti_cns_0002957-snap-gene-0.2-mRNA-1">
    <property type="protein sequence ID" value="maker-uti_cns_0002957-snap-gene-0.2-mRNA-1"/>
    <property type="gene ID" value="maker-uti_cns_0002957-snap-gene-0.2"/>
</dbReference>
<sequence>PRIGRRANRLSGYKRSEIQAGPINGSPRSAAQIGCKIYHCGVTLNRRHCRYRRHCSSVGTLRSAGCSAQAPAEMTQTRLKEGILNLDDEILKYARSVYDRLERKDLEKSLHCSLPWEELRHEIDTRELLMHTAVPNYATDTTGDAAGSSVDDAAAQLQSDEVPLVTSSQPLNPSTSHSCVFRTVYTNACPHEVVNTINTTRTTRASCSFRISRALMLKRELGLKLALPKDILEFNVGFSSEFTMEQEAQKTVENEITWSVNTEVRVPGAASAKQPSRVTAEIVIEEKEFKAKFTAVTHLSGRIKVRLFSKDGRSLTTVAVPNIRKVFTEELGFVHPREAAAVS</sequence>
<keyword evidence="1" id="KW-1185">Reference proteome</keyword>
<protein>
    <submittedName>
        <fullName evidence="2">Rad60-SLD domain-containing protein</fullName>
    </submittedName>
</protein>
<reference evidence="2" key="1">
    <citation type="submission" date="2016-11" db="UniProtKB">
        <authorList>
            <consortium name="WormBaseParasite"/>
        </authorList>
    </citation>
    <scope>IDENTIFICATION</scope>
</reference>
<proteinExistence type="predicted"/>
<dbReference type="SUPFAM" id="SSF56973">
    <property type="entry name" value="Aerolisin/ETX pore-forming domain"/>
    <property type="match status" value="1"/>
</dbReference>
<dbReference type="PANTHER" id="PTHR39369">
    <property type="entry name" value="LIN-24 (TWENTY-FOUR) LIKE"/>
    <property type="match status" value="1"/>
</dbReference>
<dbReference type="PANTHER" id="PTHR39369:SF6">
    <property type="entry name" value="LIN-24 (TWENTY-FOUR) LIKE"/>
    <property type="match status" value="1"/>
</dbReference>
<organism evidence="1 2">
    <name type="scientific">Macrostomum lignano</name>
    <dbReference type="NCBI Taxonomy" id="282301"/>
    <lineage>
        <taxon>Eukaryota</taxon>
        <taxon>Metazoa</taxon>
        <taxon>Spiralia</taxon>
        <taxon>Lophotrochozoa</taxon>
        <taxon>Platyhelminthes</taxon>
        <taxon>Rhabditophora</taxon>
        <taxon>Macrostomorpha</taxon>
        <taxon>Macrostomida</taxon>
        <taxon>Macrostomidae</taxon>
        <taxon>Macrostomum</taxon>
    </lineage>
</organism>
<accession>A0A1I8GTC6</accession>
<name>A0A1I8GTC6_9PLAT</name>
<dbReference type="Gene3D" id="2.170.15.10">
    <property type="entry name" value="Proaerolysin, chain A, domain 3"/>
    <property type="match status" value="1"/>
</dbReference>
<dbReference type="CDD" id="cd20237">
    <property type="entry name" value="PFM_LIN24-like"/>
    <property type="match status" value="1"/>
</dbReference>